<dbReference type="PANTHER" id="PTHR11647:SF1">
    <property type="entry name" value="COLLAPSIN RESPONSE MEDIATOR PROTEIN"/>
    <property type="match status" value="1"/>
</dbReference>
<protein>
    <submittedName>
        <fullName evidence="2">Amidohydrolase family protein</fullName>
    </submittedName>
</protein>
<dbReference type="Pfam" id="PF07969">
    <property type="entry name" value="Amidohydro_3"/>
    <property type="match status" value="1"/>
</dbReference>
<dbReference type="PATRIC" id="fig|1299334.3.peg.1467"/>
<dbReference type="PANTHER" id="PTHR11647">
    <property type="entry name" value="HYDRANTOINASE/DIHYDROPYRIMIDINASE FAMILY MEMBER"/>
    <property type="match status" value="1"/>
</dbReference>
<dbReference type="EMBL" id="JAOB01000013">
    <property type="protein sequence ID" value="EUA68787.1"/>
    <property type="molecule type" value="Genomic_DNA"/>
</dbReference>
<dbReference type="Gene3D" id="2.30.40.10">
    <property type="entry name" value="Urease, subunit C, domain 1"/>
    <property type="match status" value="1"/>
</dbReference>
<sequence>MTYDLVIRNGSIVDGLGGEPYVGDVAVRDGVIAAVGTVDASGAREIDASGLLVTPGFIDLHTHYDGQSIWSDRLNPSSAHGVTTVVMGNCGVGFAPCRHDDHDVLVDVMAGSRTFRAW</sequence>
<dbReference type="AlphaFoldDB" id="X8DJL2"/>
<dbReference type="GO" id="GO:0005829">
    <property type="term" value="C:cytosol"/>
    <property type="evidence" value="ECO:0007669"/>
    <property type="project" value="TreeGrafter"/>
</dbReference>
<accession>X8DJL2</accession>
<keyword evidence="2" id="KW-0378">Hydrolase</keyword>
<reference evidence="2" key="1">
    <citation type="submission" date="2014-01" db="EMBL/GenBank/DDBJ databases">
        <authorList>
            <person name="Brown-Elliot B."/>
            <person name="Wallace R."/>
            <person name="Lenaerts A."/>
            <person name="Ordway D."/>
            <person name="DeGroote M.A."/>
            <person name="Parker T."/>
            <person name="Sizemore C."/>
            <person name="Tallon L.J."/>
            <person name="Sadzewicz L.K."/>
            <person name="Sengamalay N."/>
            <person name="Fraser C.M."/>
            <person name="Hine E."/>
            <person name="Shefchek K.A."/>
            <person name="Das S.P."/>
            <person name="Tettelin H."/>
        </authorList>
    </citation>
    <scope>NUCLEOTIDE SEQUENCE [LARGE SCALE GENOMIC DNA]</scope>
    <source>
        <strain evidence="2">4042</strain>
    </source>
</reference>
<organism evidence="2">
    <name type="scientific">Mycobacterium xenopi 4042</name>
    <dbReference type="NCBI Taxonomy" id="1299334"/>
    <lineage>
        <taxon>Bacteria</taxon>
        <taxon>Bacillati</taxon>
        <taxon>Actinomycetota</taxon>
        <taxon>Actinomycetes</taxon>
        <taxon>Mycobacteriales</taxon>
        <taxon>Mycobacteriaceae</taxon>
        <taxon>Mycobacterium</taxon>
    </lineage>
</organism>
<evidence type="ECO:0000259" key="1">
    <source>
        <dbReference type="Pfam" id="PF07969"/>
    </source>
</evidence>
<feature type="domain" description="Amidohydrolase 3" evidence="1">
    <location>
        <begin position="44"/>
        <end position="102"/>
    </location>
</feature>
<dbReference type="InterPro" id="IPR013108">
    <property type="entry name" value="Amidohydro_3"/>
</dbReference>
<dbReference type="InterPro" id="IPR011059">
    <property type="entry name" value="Metal-dep_hydrolase_composite"/>
</dbReference>
<dbReference type="SUPFAM" id="SSF51338">
    <property type="entry name" value="Composite domain of metallo-dependent hydrolases"/>
    <property type="match status" value="1"/>
</dbReference>
<dbReference type="GO" id="GO:0016812">
    <property type="term" value="F:hydrolase activity, acting on carbon-nitrogen (but not peptide) bonds, in cyclic amides"/>
    <property type="evidence" value="ECO:0007669"/>
    <property type="project" value="TreeGrafter"/>
</dbReference>
<comment type="caution">
    <text evidence="2">The sequence shown here is derived from an EMBL/GenBank/DDBJ whole genome shotgun (WGS) entry which is preliminary data.</text>
</comment>
<dbReference type="InterPro" id="IPR050378">
    <property type="entry name" value="Metallo-dep_Hydrolases_sf"/>
</dbReference>
<evidence type="ECO:0000313" key="2">
    <source>
        <dbReference type="EMBL" id="EUA68787.1"/>
    </source>
</evidence>
<proteinExistence type="predicted"/>
<gene>
    <name evidence="2" type="ORF">I553_1975</name>
</gene>
<name>X8DJL2_MYCXE</name>